<dbReference type="AlphaFoldDB" id="A0A0A9FQ52"/>
<accession>A0A0A9FQ52</accession>
<dbReference type="EMBL" id="GBRH01184502">
    <property type="protein sequence ID" value="JAE13394.1"/>
    <property type="molecule type" value="Transcribed_RNA"/>
</dbReference>
<protein>
    <submittedName>
        <fullName evidence="1">Uncharacterized protein</fullName>
    </submittedName>
</protein>
<reference evidence="1" key="2">
    <citation type="journal article" date="2015" name="Data Brief">
        <title>Shoot transcriptome of the giant reed, Arundo donax.</title>
        <authorList>
            <person name="Barrero R.A."/>
            <person name="Guerrero F.D."/>
            <person name="Moolhuijzen P."/>
            <person name="Goolsby J.A."/>
            <person name="Tidwell J."/>
            <person name="Bellgard S.E."/>
            <person name="Bellgard M.I."/>
        </authorList>
    </citation>
    <scope>NUCLEOTIDE SEQUENCE</scope>
    <source>
        <tissue evidence="1">Shoot tissue taken approximately 20 cm above the soil surface</tissue>
    </source>
</reference>
<organism evidence="1">
    <name type="scientific">Arundo donax</name>
    <name type="common">Giant reed</name>
    <name type="synonym">Donax arundinaceus</name>
    <dbReference type="NCBI Taxonomy" id="35708"/>
    <lineage>
        <taxon>Eukaryota</taxon>
        <taxon>Viridiplantae</taxon>
        <taxon>Streptophyta</taxon>
        <taxon>Embryophyta</taxon>
        <taxon>Tracheophyta</taxon>
        <taxon>Spermatophyta</taxon>
        <taxon>Magnoliopsida</taxon>
        <taxon>Liliopsida</taxon>
        <taxon>Poales</taxon>
        <taxon>Poaceae</taxon>
        <taxon>PACMAD clade</taxon>
        <taxon>Arundinoideae</taxon>
        <taxon>Arundineae</taxon>
        <taxon>Arundo</taxon>
    </lineage>
</organism>
<name>A0A0A9FQ52_ARUDO</name>
<sequence length="36" mass="4144">MTSIQATNFSINYQVIAHYHLARLLDKEATLTILRP</sequence>
<evidence type="ECO:0000313" key="1">
    <source>
        <dbReference type="EMBL" id="JAE13394.1"/>
    </source>
</evidence>
<reference evidence="1" key="1">
    <citation type="submission" date="2014-09" db="EMBL/GenBank/DDBJ databases">
        <authorList>
            <person name="Magalhaes I.L.F."/>
            <person name="Oliveira U."/>
            <person name="Santos F.R."/>
            <person name="Vidigal T.H.D.A."/>
            <person name="Brescovit A.D."/>
            <person name="Santos A.J."/>
        </authorList>
    </citation>
    <scope>NUCLEOTIDE SEQUENCE</scope>
    <source>
        <tissue evidence="1">Shoot tissue taken approximately 20 cm above the soil surface</tissue>
    </source>
</reference>
<proteinExistence type="predicted"/>